<feature type="compositionally biased region" description="Polar residues" evidence="1">
    <location>
        <begin position="17"/>
        <end position="29"/>
    </location>
</feature>
<proteinExistence type="predicted"/>
<feature type="region of interest" description="Disordered" evidence="1">
    <location>
        <begin position="17"/>
        <end position="158"/>
    </location>
</feature>
<sequence>MNTTYSKIRNTSVQATQVMSHIQPHSPTTGIKRERSPSIPRNDSFISLNTEYPSSSQSQANSQEESLRKYMQQDDGNRSQAVPVEHVNLTFRHSGDAPIKSEPNDAPQLIDREPSASASTVKTEPDTGGEPVKQDDAPSSSAMLEESEPSEHEGDIKTKKKEAQFVEPGSDYIFGFGKFEGEIFLLGALKKTYTACLSLTILQTSLSSTTYPSRNIAIIRTREILLKVWSTISNDII</sequence>
<feature type="compositionally biased region" description="Low complexity" evidence="1">
    <location>
        <begin position="54"/>
        <end position="64"/>
    </location>
</feature>
<dbReference type="Proteomes" id="UP000800036">
    <property type="component" value="Unassembled WGS sequence"/>
</dbReference>
<keyword evidence="3" id="KW-1185">Reference proteome</keyword>
<evidence type="ECO:0000313" key="3">
    <source>
        <dbReference type="Proteomes" id="UP000800036"/>
    </source>
</evidence>
<name>A0A6A5V5Z3_9PLEO</name>
<feature type="compositionally biased region" description="Polar residues" evidence="1">
    <location>
        <begin position="39"/>
        <end position="53"/>
    </location>
</feature>
<evidence type="ECO:0000313" key="2">
    <source>
        <dbReference type="EMBL" id="KAF1972545.1"/>
    </source>
</evidence>
<organism evidence="2 3">
    <name type="scientific">Bimuria novae-zelandiae CBS 107.79</name>
    <dbReference type="NCBI Taxonomy" id="1447943"/>
    <lineage>
        <taxon>Eukaryota</taxon>
        <taxon>Fungi</taxon>
        <taxon>Dikarya</taxon>
        <taxon>Ascomycota</taxon>
        <taxon>Pezizomycotina</taxon>
        <taxon>Dothideomycetes</taxon>
        <taxon>Pleosporomycetidae</taxon>
        <taxon>Pleosporales</taxon>
        <taxon>Massarineae</taxon>
        <taxon>Didymosphaeriaceae</taxon>
        <taxon>Bimuria</taxon>
    </lineage>
</organism>
<feature type="compositionally biased region" description="Basic and acidic residues" evidence="1">
    <location>
        <begin position="65"/>
        <end position="77"/>
    </location>
</feature>
<accession>A0A6A5V5Z3</accession>
<dbReference type="AlphaFoldDB" id="A0A6A5V5Z3"/>
<dbReference type="EMBL" id="ML976686">
    <property type="protein sequence ID" value="KAF1972545.1"/>
    <property type="molecule type" value="Genomic_DNA"/>
</dbReference>
<reference evidence="2" key="1">
    <citation type="journal article" date="2020" name="Stud. Mycol.">
        <title>101 Dothideomycetes genomes: a test case for predicting lifestyles and emergence of pathogens.</title>
        <authorList>
            <person name="Haridas S."/>
            <person name="Albert R."/>
            <person name="Binder M."/>
            <person name="Bloem J."/>
            <person name="Labutti K."/>
            <person name="Salamov A."/>
            <person name="Andreopoulos B."/>
            <person name="Baker S."/>
            <person name="Barry K."/>
            <person name="Bills G."/>
            <person name="Bluhm B."/>
            <person name="Cannon C."/>
            <person name="Castanera R."/>
            <person name="Culley D."/>
            <person name="Daum C."/>
            <person name="Ezra D."/>
            <person name="Gonzalez J."/>
            <person name="Henrissat B."/>
            <person name="Kuo A."/>
            <person name="Liang C."/>
            <person name="Lipzen A."/>
            <person name="Lutzoni F."/>
            <person name="Magnuson J."/>
            <person name="Mondo S."/>
            <person name="Nolan M."/>
            <person name="Ohm R."/>
            <person name="Pangilinan J."/>
            <person name="Park H.-J."/>
            <person name="Ramirez L."/>
            <person name="Alfaro M."/>
            <person name="Sun H."/>
            <person name="Tritt A."/>
            <person name="Yoshinaga Y."/>
            <person name="Zwiers L.-H."/>
            <person name="Turgeon B."/>
            <person name="Goodwin S."/>
            <person name="Spatafora J."/>
            <person name="Crous P."/>
            <person name="Grigoriev I."/>
        </authorList>
    </citation>
    <scope>NUCLEOTIDE SEQUENCE</scope>
    <source>
        <strain evidence="2">CBS 107.79</strain>
    </source>
</reference>
<protein>
    <submittedName>
        <fullName evidence="2">Uncharacterized protein</fullName>
    </submittedName>
</protein>
<feature type="compositionally biased region" description="Basic and acidic residues" evidence="1">
    <location>
        <begin position="149"/>
        <end position="158"/>
    </location>
</feature>
<evidence type="ECO:0000256" key="1">
    <source>
        <dbReference type="SAM" id="MobiDB-lite"/>
    </source>
</evidence>
<gene>
    <name evidence="2" type="ORF">BU23DRAFT_643887</name>
</gene>